<feature type="transmembrane region" description="Helical" evidence="10">
    <location>
        <begin position="239"/>
        <end position="260"/>
    </location>
</feature>
<dbReference type="AlphaFoldDB" id="A0A8S4ABC8"/>
<feature type="transmembrane region" description="Helical" evidence="10">
    <location>
        <begin position="17"/>
        <end position="43"/>
    </location>
</feature>
<evidence type="ECO:0000256" key="7">
    <source>
        <dbReference type="ARBA" id="ARBA00023170"/>
    </source>
</evidence>
<dbReference type="Proteomes" id="UP000678393">
    <property type="component" value="Unassembled WGS sequence"/>
</dbReference>
<feature type="transmembrane region" description="Helical" evidence="10">
    <location>
        <begin position="55"/>
        <end position="77"/>
    </location>
</feature>
<dbReference type="InterPro" id="IPR050569">
    <property type="entry name" value="TAAR"/>
</dbReference>
<proteinExistence type="inferred from homology"/>
<dbReference type="Gene3D" id="1.20.1070.10">
    <property type="entry name" value="Rhodopsin 7-helix transmembrane proteins"/>
    <property type="match status" value="1"/>
</dbReference>
<dbReference type="PROSITE" id="PS50262">
    <property type="entry name" value="G_PROTEIN_RECEP_F1_2"/>
    <property type="match status" value="1"/>
</dbReference>
<feature type="domain" description="G-protein coupled receptors family 1 profile" evidence="11">
    <location>
        <begin position="1"/>
        <end position="257"/>
    </location>
</feature>
<dbReference type="GO" id="GO:0004930">
    <property type="term" value="F:G protein-coupled receptor activity"/>
    <property type="evidence" value="ECO:0007669"/>
    <property type="project" value="UniProtKB-KW"/>
</dbReference>
<keyword evidence="4 10" id="KW-1133">Transmembrane helix</keyword>
<evidence type="ECO:0000256" key="8">
    <source>
        <dbReference type="ARBA" id="ARBA00023224"/>
    </source>
</evidence>
<evidence type="ECO:0000256" key="6">
    <source>
        <dbReference type="ARBA" id="ARBA00023136"/>
    </source>
</evidence>
<dbReference type="PRINTS" id="PR00237">
    <property type="entry name" value="GPCRRHODOPSN"/>
</dbReference>
<organism evidence="12 13">
    <name type="scientific">Candidula unifasciata</name>
    <dbReference type="NCBI Taxonomy" id="100452"/>
    <lineage>
        <taxon>Eukaryota</taxon>
        <taxon>Metazoa</taxon>
        <taxon>Spiralia</taxon>
        <taxon>Lophotrochozoa</taxon>
        <taxon>Mollusca</taxon>
        <taxon>Gastropoda</taxon>
        <taxon>Heterobranchia</taxon>
        <taxon>Euthyneura</taxon>
        <taxon>Panpulmonata</taxon>
        <taxon>Eupulmonata</taxon>
        <taxon>Stylommatophora</taxon>
        <taxon>Helicina</taxon>
        <taxon>Helicoidea</taxon>
        <taxon>Geomitridae</taxon>
        <taxon>Candidula</taxon>
    </lineage>
</organism>
<accession>A0A8S4ABC8</accession>
<dbReference type="InterPro" id="IPR000276">
    <property type="entry name" value="GPCR_Rhodpsn"/>
</dbReference>
<gene>
    <name evidence="12" type="ORF">CUNI_LOCUS21844</name>
</gene>
<dbReference type="PROSITE" id="PS00237">
    <property type="entry name" value="G_PROTEIN_RECEP_F1_1"/>
    <property type="match status" value="1"/>
</dbReference>
<evidence type="ECO:0000256" key="3">
    <source>
        <dbReference type="ARBA" id="ARBA00022692"/>
    </source>
</evidence>
<comment type="subcellular location">
    <subcellularLocation>
        <location evidence="1">Cell membrane</location>
        <topology evidence="1">Multi-pass membrane protein</topology>
    </subcellularLocation>
</comment>
<dbReference type="InterPro" id="IPR017452">
    <property type="entry name" value="GPCR_Rhodpsn_7TM"/>
</dbReference>
<keyword evidence="3 9" id="KW-0812">Transmembrane</keyword>
<evidence type="ECO:0000256" key="10">
    <source>
        <dbReference type="SAM" id="Phobius"/>
    </source>
</evidence>
<dbReference type="EMBL" id="CAJHNH020008513">
    <property type="protein sequence ID" value="CAG5136286.1"/>
    <property type="molecule type" value="Genomic_DNA"/>
</dbReference>
<feature type="transmembrane region" description="Helical" evidence="10">
    <location>
        <begin position="206"/>
        <end position="227"/>
    </location>
</feature>
<evidence type="ECO:0000256" key="4">
    <source>
        <dbReference type="ARBA" id="ARBA00022989"/>
    </source>
</evidence>
<keyword evidence="6 10" id="KW-0472">Membrane</keyword>
<evidence type="ECO:0000256" key="2">
    <source>
        <dbReference type="ARBA" id="ARBA00022475"/>
    </source>
</evidence>
<feature type="transmembrane region" description="Helical" evidence="10">
    <location>
        <begin position="136"/>
        <end position="158"/>
    </location>
</feature>
<comment type="similarity">
    <text evidence="9">Belongs to the G-protein coupled receptor 1 family.</text>
</comment>
<evidence type="ECO:0000256" key="1">
    <source>
        <dbReference type="ARBA" id="ARBA00004651"/>
    </source>
</evidence>
<sequence>MIVVIVRTPRLHNFANVFVTSLALTDAIVGLATLIGGTAFVVVEPSDWMFEKIQAAFTVCYMGTTFGSFLHVAVIAIERYAYIVHPFWYYRWINKQLVTIILASTWILVAVYTLIISIILQNSFVCLFDAFTHLDIFYVDSCISLLLLSLTLMAYFRIAVLSLKHRRSVTAVNVAVLSASNVTQRAGIRTNLQENSWRDVRKTLSFYLVMTGSLAAFTFPLTVFALLARFSSKMDTNVLTLFMFLPILQSGFNFFIFIFMSSDFKQVVHNLFLGCFVN</sequence>
<protein>
    <recommendedName>
        <fullName evidence="11">G-protein coupled receptors family 1 profile domain-containing protein</fullName>
    </recommendedName>
</protein>
<name>A0A8S4ABC8_9EUPU</name>
<evidence type="ECO:0000259" key="11">
    <source>
        <dbReference type="PROSITE" id="PS50262"/>
    </source>
</evidence>
<comment type="caution">
    <text evidence="12">The sequence shown here is derived from an EMBL/GenBank/DDBJ whole genome shotgun (WGS) entry which is preliminary data.</text>
</comment>
<dbReference type="SUPFAM" id="SSF81321">
    <property type="entry name" value="Family A G protein-coupled receptor-like"/>
    <property type="match status" value="1"/>
</dbReference>
<evidence type="ECO:0000256" key="9">
    <source>
        <dbReference type="RuleBase" id="RU000688"/>
    </source>
</evidence>
<evidence type="ECO:0000313" key="13">
    <source>
        <dbReference type="Proteomes" id="UP000678393"/>
    </source>
</evidence>
<dbReference type="OrthoDB" id="6123079at2759"/>
<keyword evidence="8 9" id="KW-0807">Transducer</keyword>
<evidence type="ECO:0000313" key="12">
    <source>
        <dbReference type="EMBL" id="CAG5136286.1"/>
    </source>
</evidence>
<reference evidence="12" key="1">
    <citation type="submission" date="2021-04" db="EMBL/GenBank/DDBJ databases">
        <authorList>
            <consortium name="Molecular Ecology Group"/>
        </authorList>
    </citation>
    <scope>NUCLEOTIDE SEQUENCE</scope>
</reference>
<dbReference type="GO" id="GO:0005886">
    <property type="term" value="C:plasma membrane"/>
    <property type="evidence" value="ECO:0007669"/>
    <property type="project" value="UniProtKB-SubCell"/>
</dbReference>
<keyword evidence="13" id="KW-1185">Reference proteome</keyword>
<feature type="transmembrane region" description="Helical" evidence="10">
    <location>
        <begin position="97"/>
        <end position="120"/>
    </location>
</feature>
<keyword evidence="2" id="KW-1003">Cell membrane</keyword>
<dbReference type="PANTHER" id="PTHR24249">
    <property type="entry name" value="HISTAMINE RECEPTOR-RELATED G-PROTEIN COUPLED RECEPTOR"/>
    <property type="match status" value="1"/>
</dbReference>
<dbReference type="Pfam" id="PF00001">
    <property type="entry name" value="7tm_1"/>
    <property type="match status" value="1"/>
</dbReference>
<evidence type="ECO:0000256" key="5">
    <source>
        <dbReference type="ARBA" id="ARBA00023040"/>
    </source>
</evidence>
<keyword evidence="7 9" id="KW-0675">Receptor</keyword>
<keyword evidence="5 9" id="KW-0297">G-protein coupled receptor</keyword>